<sequence length="345" mass="40559">MYKDEIDHLNMKILSLQASFKIELEEVSKESEINHRMNKKLKEIQEKSEGYQKELNQRVKLFQEQECRWIQRSIKMESDLKEKDAKISRNFTEIQEKDAKIIHLTRELSNLKIKIKNPSLTDLSQIDELKGTIKLLKEEIDEITRKFQIDEKDEKLKIFPEKVKEYKMKTEINPESDTKMHPDPEDKRKSNGTPGRKGLPASKHIFHFYRIKGLPETVKTIPLPNIRKTWCSIAGIKTGHMGFIMHLPQNTMQLAIPTKFQPNLRLIAESYRKSPNNPVEIEGPVDPLEFPTAEKKNLLFRLKEYALQLVNNISMKHIELYKFSEKVLSCKSPEEFYERLRIGTL</sequence>
<feature type="coiled-coil region" evidence="1">
    <location>
        <begin position="94"/>
        <end position="153"/>
    </location>
</feature>
<gene>
    <name evidence="3" type="ORF">NERG_00913</name>
</gene>
<dbReference type="EMBL" id="JH604634">
    <property type="protein sequence ID" value="EHY66217.1"/>
    <property type="molecule type" value="Genomic_DNA"/>
</dbReference>
<organism evidence="3">
    <name type="scientific">Nematocida ausubeli (strain ATCC PRA-371 / ERTm2)</name>
    <name type="common">Nematode killer fungus</name>
    <dbReference type="NCBI Taxonomy" id="1913371"/>
    <lineage>
        <taxon>Eukaryota</taxon>
        <taxon>Fungi</taxon>
        <taxon>Fungi incertae sedis</taxon>
        <taxon>Microsporidia</taxon>
        <taxon>Nematocida</taxon>
    </lineage>
</organism>
<name>H8ZBG4_NEMA1</name>
<dbReference type="AlphaFoldDB" id="H8ZBG4"/>
<feature type="region of interest" description="Disordered" evidence="2">
    <location>
        <begin position="169"/>
        <end position="200"/>
    </location>
</feature>
<reference evidence="3" key="1">
    <citation type="submission" date="2011-03" db="EMBL/GenBank/DDBJ databases">
        <title>The Genome Sequence of Nematocida sp1 strain ERTm2.</title>
        <authorList>
            <consortium name="The Broad Institute Genome Sequencing Platform"/>
            <consortium name="The Broad Institute Genome Sequencing Center for Infectious Disease"/>
            <person name="Cuomo C."/>
            <person name="Troemel E."/>
            <person name="Young S.K."/>
            <person name="Zeng Q."/>
            <person name="Gargeya S."/>
            <person name="Fitzgerald M."/>
            <person name="Haas B."/>
            <person name="Abouelleil A."/>
            <person name="Alvarado L."/>
            <person name="Arachchi H.M."/>
            <person name="Berlin A."/>
            <person name="Brown A."/>
            <person name="Chapman S.B."/>
            <person name="Chen Z."/>
            <person name="Dunbar C."/>
            <person name="Freedman E."/>
            <person name="Gearin G."/>
            <person name="Gellesch M."/>
            <person name="Goldberg J."/>
            <person name="Griggs A."/>
            <person name="Gujja S."/>
            <person name="Heilman E.R."/>
            <person name="Heiman D."/>
            <person name="Howarth C."/>
            <person name="Larson L."/>
            <person name="Lui A."/>
            <person name="MacDonald P.J.P."/>
            <person name="Mehta T."/>
            <person name="Montmayeur A."/>
            <person name="Murphy C."/>
            <person name="Neiman D."/>
            <person name="Pearson M."/>
            <person name="Priest M."/>
            <person name="Roberts A."/>
            <person name="Saif S."/>
            <person name="Shea T."/>
            <person name="Shenoy N."/>
            <person name="Sisk P."/>
            <person name="Stolte C."/>
            <person name="Sykes S."/>
            <person name="White J."/>
            <person name="Yandava C."/>
            <person name="Wortman J."/>
            <person name="Nusbaum C."/>
            <person name="Birren B."/>
        </authorList>
    </citation>
    <scope>NUCLEOTIDE SEQUENCE</scope>
    <source>
        <strain evidence="3">ERTm2</strain>
    </source>
</reference>
<evidence type="ECO:0000256" key="1">
    <source>
        <dbReference type="SAM" id="Coils"/>
    </source>
</evidence>
<proteinExistence type="predicted"/>
<evidence type="ECO:0000313" key="3">
    <source>
        <dbReference type="EMBL" id="EHY66217.1"/>
    </source>
</evidence>
<dbReference type="HOGENOM" id="CLU_804339_0_0_1"/>
<feature type="coiled-coil region" evidence="1">
    <location>
        <begin position="27"/>
        <end position="54"/>
    </location>
</feature>
<keyword evidence="1" id="KW-0175">Coiled coil</keyword>
<evidence type="ECO:0000256" key="2">
    <source>
        <dbReference type="SAM" id="MobiDB-lite"/>
    </source>
</evidence>
<feature type="compositionally biased region" description="Basic and acidic residues" evidence="2">
    <location>
        <begin position="169"/>
        <end position="189"/>
    </location>
</feature>
<dbReference type="Proteomes" id="UP000005622">
    <property type="component" value="Unassembled WGS sequence"/>
</dbReference>
<protein>
    <submittedName>
        <fullName evidence="3">Uncharacterized protein</fullName>
    </submittedName>
</protein>
<accession>H8ZBG4</accession>